<protein>
    <submittedName>
        <fullName evidence="4">AMP-binding protein</fullName>
    </submittedName>
</protein>
<dbReference type="PANTHER" id="PTHR43272:SF33">
    <property type="entry name" value="AMP-BINDING DOMAIN-CONTAINING PROTEIN-RELATED"/>
    <property type="match status" value="1"/>
</dbReference>
<keyword evidence="2" id="KW-0067">ATP-binding</keyword>
<dbReference type="Pfam" id="PF00501">
    <property type="entry name" value="AMP-binding"/>
    <property type="match status" value="1"/>
</dbReference>
<reference evidence="4" key="1">
    <citation type="submission" date="2020-10" db="EMBL/GenBank/DDBJ databases">
        <authorList>
            <person name="Gilroy R."/>
        </authorList>
    </citation>
    <scope>NUCLEOTIDE SEQUENCE</scope>
    <source>
        <strain evidence="4">10037</strain>
    </source>
</reference>
<sequence length="553" mass="62376">MEESLNRMLAESFKANWDRPALSDYKGVTLHYREVAKYIAKLHILYEKCGVSRGDKIAICARNQANWGVAFLSALTYGAVAVPILHEFKPANIHYLVNHSEARILFVDDAIWAGLSETELQGAAVIIRLNDFSPILFSDPSAEDVFEHLNELFGAKYPKRFTSGDLDYFTDAPDDLAMINYTSGTSGFSKGVMIPYRALVSNVLFAADAEKHMNNESNVVSMLPTAHMYGMMFEFLFEMTIGTHVHFLTRVPGPRVILEAFADIKPDVVIAVPLIIEKIYKNKLQPIISRNSIRLMMALPVLNDMIKKRIHDELVSAFGGVFNEVIIGGAAFNREVEHFFKKINFPYTVGYGMTECAPIITYAPWNKNKLYSCGKAAPNMEVRIDSSDPERIPGEVQVRGKNVFLGYYKNEEATASSFTEDGWFKTGDMGVLDKDGYLFLKGRSKSMILGPSGQNIYPEEIESSINNMPYVIDSLVIDDGGTLTALIYPDFDLAEKDGMSLEILERTMNDQIKLVNLEQPNYCQIKRVEILPEDFERTPKRSIKRYLYQRTAQ</sequence>
<dbReference type="InterPro" id="IPR042099">
    <property type="entry name" value="ANL_N_sf"/>
</dbReference>
<organism evidence="4 5">
    <name type="scientific">Candidatus Merdivivens pullistercoris</name>
    <dbReference type="NCBI Taxonomy" id="2840873"/>
    <lineage>
        <taxon>Bacteria</taxon>
        <taxon>Pseudomonadati</taxon>
        <taxon>Bacteroidota</taxon>
        <taxon>Bacteroidia</taxon>
        <taxon>Bacteroidales</taxon>
        <taxon>Muribaculaceae</taxon>
        <taxon>Muribaculaceae incertae sedis</taxon>
        <taxon>Candidatus Merdivivens</taxon>
    </lineage>
</organism>
<proteinExistence type="predicted"/>
<dbReference type="SUPFAM" id="SSF56801">
    <property type="entry name" value="Acetyl-CoA synthetase-like"/>
    <property type="match status" value="1"/>
</dbReference>
<gene>
    <name evidence="4" type="ORF">IAB93_05375</name>
</gene>
<accession>A0A9D9I3X7</accession>
<dbReference type="InterPro" id="IPR020845">
    <property type="entry name" value="AMP-binding_CS"/>
</dbReference>
<feature type="domain" description="AMP-dependent synthetase/ligase" evidence="3">
    <location>
        <begin position="13"/>
        <end position="408"/>
    </location>
</feature>
<dbReference type="GO" id="GO:0005524">
    <property type="term" value="F:ATP binding"/>
    <property type="evidence" value="ECO:0007669"/>
    <property type="project" value="UniProtKB-KW"/>
</dbReference>
<evidence type="ECO:0000259" key="3">
    <source>
        <dbReference type="Pfam" id="PF00501"/>
    </source>
</evidence>
<dbReference type="GO" id="GO:0016020">
    <property type="term" value="C:membrane"/>
    <property type="evidence" value="ECO:0007669"/>
    <property type="project" value="TreeGrafter"/>
</dbReference>
<dbReference type="EMBL" id="JADIME010000056">
    <property type="protein sequence ID" value="MBO8465413.1"/>
    <property type="molecule type" value="Genomic_DNA"/>
</dbReference>
<evidence type="ECO:0000256" key="2">
    <source>
        <dbReference type="ARBA" id="ARBA00022840"/>
    </source>
</evidence>
<dbReference type="Gene3D" id="3.40.50.12780">
    <property type="entry name" value="N-terminal domain of ligase-like"/>
    <property type="match status" value="1"/>
</dbReference>
<reference evidence="4" key="2">
    <citation type="journal article" date="2021" name="PeerJ">
        <title>Extensive microbial diversity within the chicken gut microbiome revealed by metagenomics and culture.</title>
        <authorList>
            <person name="Gilroy R."/>
            <person name="Ravi A."/>
            <person name="Getino M."/>
            <person name="Pursley I."/>
            <person name="Horton D.L."/>
            <person name="Alikhan N.F."/>
            <person name="Baker D."/>
            <person name="Gharbi K."/>
            <person name="Hall N."/>
            <person name="Watson M."/>
            <person name="Adriaenssens E.M."/>
            <person name="Foster-Nyarko E."/>
            <person name="Jarju S."/>
            <person name="Secka A."/>
            <person name="Antonio M."/>
            <person name="Oren A."/>
            <person name="Chaudhuri R.R."/>
            <person name="La Ragione R."/>
            <person name="Hildebrand F."/>
            <person name="Pallen M.J."/>
        </authorList>
    </citation>
    <scope>NUCLEOTIDE SEQUENCE</scope>
    <source>
        <strain evidence="4">10037</strain>
    </source>
</reference>
<dbReference type="AlphaFoldDB" id="A0A9D9I3X7"/>
<comment type="caution">
    <text evidence="4">The sequence shown here is derived from an EMBL/GenBank/DDBJ whole genome shotgun (WGS) entry which is preliminary data.</text>
</comment>
<dbReference type="GO" id="GO:0004467">
    <property type="term" value="F:long-chain fatty acid-CoA ligase activity"/>
    <property type="evidence" value="ECO:0007669"/>
    <property type="project" value="TreeGrafter"/>
</dbReference>
<dbReference type="PANTHER" id="PTHR43272">
    <property type="entry name" value="LONG-CHAIN-FATTY-ACID--COA LIGASE"/>
    <property type="match status" value="1"/>
</dbReference>
<name>A0A9D9I3X7_9BACT</name>
<evidence type="ECO:0000313" key="5">
    <source>
        <dbReference type="Proteomes" id="UP000823597"/>
    </source>
</evidence>
<dbReference type="Proteomes" id="UP000823597">
    <property type="component" value="Unassembled WGS sequence"/>
</dbReference>
<dbReference type="Pfam" id="PF23562">
    <property type="entry name" value="AMP-binding_C_3"/>
    <property type="match status" value="1"/>
</dbReference>
<keyword evidence="1" id="KW-0547">Nucleotide-binding</keyword>
<dbReference type="PROSITE" id="PS00455">
    <property type="entry name" value="AMP_BINDING"/>
    <property type="match status" value="1"/>
</dbReference>
<evidence type="ECO:0000256" key="1">
    <source>
        <dbReference type="ARBA" id="ARBA00022741"/>
    </source>
</evidence>
<evidence type="ECO:0000313" key="4">
    <source>
        <dbReference type="EMBL" id="MBO8465413.1"/>
    </source>
</evidence>
<dbReference type="InterPro" id="IPR000873">
    <property type="entry name" value="AMP-dep_synth/lig_dom"/>
</dbReference>